<evidence type="ECO:0000259" key="3">
    <source>
        <dbReference type="Pfam" id="PF26640"/>
    </source>
</evidence>
<dbReference type="InterPro" id="IPR010730">
    <property type="entry name" value="HET"/>
</dbReference>
<dbReference type="Pfam" id="PF06985">
    <property type="entry name" value="HET"/>
    <property type="match status" value="1"/>
</dbReference>
<evidence type="ECO:0000259" key="2">
    <source>
        <dbReference type="Pfam" id="PF06985"/>
    </source>
</evidence>
<feature type="repeat" description="ANK" evidence="1">
    <location>
        <begin position="624"/>
        <end position="656"/>
    </location>
</feature>
<dbReference type="InterPro" id="IPR036770">
    <property type="entry name" value="Ankyrin_rpt-contain_sf"/>
</dbReference>
<gene>
    <name evidence="4" type="ORF">B0T16DRAFT_407487</name>
</gene>
<sequence>MHLLNTSSLKLEYFDHHNVPPYAILSHRWEAEEVTFQDVQVGDAHNKAGYKKLEGTCSLAKSHGFEYAWVDTCCIDKTSSAELSEAINSMFLWYQESTVCYVYLADVPHKGDNDDIPLTGLGSHFQRSRWFKRGWTLQELLAPAMVIFLDQDWVEIGTKLSLSSEIGKITNIPVAVLEGTTSIDKISIATRMSWAAPRETARIEDLAYCLLGIFNVNMPIMYGEREKAFMRLQEEILKITDDLSVFAWRHREGFHPRYSKTGASMHYAYFPFEYLQGNVVNTGIADVYPSSANGEDTTPYDNSIFVDNQGIHLRLPLLRQEEGVLEGVWVGERYWLLLPCLVYSNDTPENGAAPIGMRLSRVAPGVFVRGPCQPMHKSLINKCTPAMETDGRICIQRLHPARRQAIQLVDAARKGNTIEVKFLLDRGVVDDSVYPAAEDNLHRTLTASLRTRGFQENGFRSTALAHAVWEGQEGAMGELLQRPTGKEQLLGPAGEGFLALASMVGNVKMVSLLLQNGADKPEWIGRVLGDAAQWGNAAVVRLLLERGAVCNIALPWKGGRTPLSVAAAGDNVEVMRLLLDGGADAEAVDLDGRTALSRATYSKNTSVAETLLERGVQVDSQDKDGRTPLSWASQSGNQAGARLLLAHGASSSGKDSQGLAPIHYAMKYENFGVVGLLLKNGAALSLSDLEQKEAEDCAHYGDLSWRHDKQWRYVMVPRAMEKIIDARRRLWVREDETV</sequence>
<feature type="repeat" description="ANK" evidence="1">
    <location>
        <begin position="591"/>
        <end position="623"/>
    </location>
</feature>
<dbReference type="Proteomes" id="UP001174936">
    <property type="component" value="Unassembled WGS sequence"/>
</dbReference>
<organism evidence="4 5">
    <name type="scientific">Cercophora newfieldiana</name>
    <dbReference type="NCBI Taxonomy" id="92897"/>
    <lineage>
        <taxon>Eukaryota</taxon>
        <taxon>Fungi</taxon>
        <taxon>Dikarya</taxon>
        <taxon>Ascomycota</taxon>
        <taxon>Pezizomycotina</taxon>
        <taxon>Sordariomycetes</taxon>
        <taxon>Sordariomycetidae</taxon>
        <taxon>Sordariales</taxon>
        <taxon>Lasiosphaeriaceae</taxon>
        <taxon>Cercophora</taxon>
    </lineage>
</organism>
<evidence type="ECO:0000256" key="1">
    <source>
        <dbReference type="PROSITE-ProRule" id="PRU00023"/>
    </source>
</evidence>
<accession>A0AA39YI96</accession>
<dbReference type="SUPFAM" id="SSF48403">
    <property type="entry name" value="Ankyrin repeat"/>
    <property type="match status" value="1"/>
</dbReference>
<keyword evidence="1" id="KW-0040">ANK repeat</keyword>
<dbReference type="Gene3D" id="1.25.40.20">
    <property type="entry name" value="Ankyrin repeat-containing domain"/>
    <property type="match status" value="1"/>
</dbReference>
<reference evidence="4" key="1">
    <citation type="submission" date="2023-06" db="EMBL/GenBank/DDBJ databases">
        <title>Genome-scale phylogeny and comparative genomics of the fungal order Sordariales.</title>
        <authorList>
            <consortium name="Lawrence Berkeley National Laboratory"/>
            <person name="Hensen N."/>
            <person name="Bonometti L."/>
            <person name="Westerberg I."/>
            <person name="Brannstrom I.O."/>
            <person name="Guillou S."/>
            <person name="Cros-Aarteil S."/>
            <person name="Calhoun S."/>
            <person name="Haridas S."/>
            <person name="Kuo A."/>
            <person name="Mondo S."/>
            <person name="Pangilinan J."/>
            <person name="Riley R."/>
            <person name="Labutti K."/>
            <person name="Andreopoulos B."/>
            <person name="Lipzen A."/>
            <person name="Chen C."/>
            <person name="Yanf M."/>
            <person name="Daum C."/>
            <person name="Ng V."/>
            <person name="Clum A."/>
            <person name="Steindorff A."/>
            <person name="Ohm R."/>
            <person name="Martin F."/>
            <person name="Silar P."/>
            <person name="Natvig D."/>
            <person name="Lalanne C."/>
            <person name="Gautier V."/>
            <person name="Ament-Velasquez S.L."/>
            <person name="Kruys A."/>
            <person name="Hutchinson M.I."/>
            <person name="Powell A.J."/>
            <person name="Barry K."/>
            <person name="Miller A.N."/>
            <person name="Grigoriev I.V."/>
            <person name="Debuchy R."/>
            <person name="Gladieux P."/>
            <person name="Thoren M.H."/>
            <person name="Johannesson H."/>
        </authorList>
    </citation>
    <scope>NUCLEOTIDE SEQUENCE</scope>
    <source>
        <strain evidence="4">SMH2532-1</strain>
    </source>
</reference>
<feature type="domain" description="DUF8212" evidence="3">
    <location>
        <begin position="227"/>
        <end position="250"/>
    </location>
</feature>
<dbReference type="SMART" id="SM00248">
    <property type="entry name" value="ANK"/>
    <property type="match status" value="7"/>
</dbReference>
<keyword evidence="5" id="KW-1185">Reference proteome</keyword>
<name>A0AA39YI96_9PEZI</name>
<dbReference type="PANTHER" id="PTHR10622:SF10">
    <property type="entry name" value="HET DOMAIN-CONTAINING PROTEIN"/>
    <property type="match status" value="1"/>
</dbReference>
<evidence type="ECO:0000313" key="5">
    <source>
        <dbReference type="Proteomes" id="UP001174936"/>
    </source>
</evidence>
<feature type="repeat" description="ANK" evidence="1">
    <location>
        <begin position="558"/>
        <end position="590"/>
    </location>
</feature>
<feature type="domain" description="Heterokaryon incompatibility" evidence="2">
    <location>
        <begin position="22"/>
        <end position="107"/>
    </location>
</feature>
<dbReference type="Pfam" id="PF26640">
    <property type="entry name" value="DUF8212"/>
    <property type="match status" value="1"/>
</dbReference>
<dbReference type="Pfam" id="PF12796">
    <property type="entry name" value="Ank_2"/>
    <property type="match status" value="1"/>
</dbReference>
<dbReference type="PROSITE" id="PS50088">
    <property type="entry name" value="ANK_REPEAT"/>
    <property type="match status" value="4"/>
</dbReference>
<dbReference type="AlphaFoldDB" id="A0AA39YI96"/>
<protein>
    <submittedName>
        <fullName evidence="4">Ankyrin repeat-containing domain protein</fullName>
    </submittedName>
</protein>
<feature type="repeat" description="ANK" evidence="1">
    <location>
        <begin position="657"/>
        <end position="689"/>
    </location>
</feature>
<dbReference type="InterPro" id="IPR002110">
    <property type="entry name" value="Ankyrin_rpt"/>
</dbReference>
<dbReference type="Pfam" id="PF00023">
    <property type="entry name" value="Ank"/>
    <property type="match status" value="1"/>
</dbReference>
<dbReference type="PANTHER" id="PTHR10622">
    <property type="entry name" value="HET DOMAIN-CONTAINING PROTEIN"/>
    <property type="match status" value="1"/>
</dbReference>
<evidence type="ECO:0000313" key="4">
    <source>
        <dbReference type="EMBL" id="KAK0653132.1"/>
    </source>
</evidence>
<comment type="caution">
    <text evidence="4">The sequence shown here is derived from an EMBL/GenBank/DDBJ whole genome shotgun (WGS) entry which is preliminary data.</text>
</comment>
<dbReference type="PROSITE" id="PS50297">
    <property type="entry name" value="ANK_REP_REGION"/>
    <property type="match status" value="4"/>
</dbReference>
<dbReference type="InterPro" id="IPR058525">
    <property type="entry name" value="DUF8212"/>
</dbReference>
<dbReference type="EMBL" id="JAULSV010000002">
    <property type="protein sequence ID" value="KAK0653132.1"/>
    <property type="molecule type" value="Genomic_DNA"/>
</dbReference>
<proteinExistence type="predicted"/>